<evidence type="ECO:0000313" key="2">
    <source>
        <dbReference type="Proteomes" id="UP000799440"/>
    </source>
</evidence>
<keyword evidence="2" id="KW-1185">Reference proteome</keyword>
<protein>
    <submittedName>
        <fullName evidence="1">Uncharacterized protein</fullName>
    </submittedName>
</protein>
<organism evidence="1 2">
    <name type="scientific">Sporormia fimetaria CBS 119925</name>
    <dbReference type="NCBI Taxonomy" id="1340428"/>
    <lineage>
        <taxon>Eukaryota</taxon>
        <taxon>Fungi</taxon>
        <taxon>Dikarya</taxon>
        <taxon>Ascomycota</taxon>
        <taxon>Pezizomycotina</taxon>
        <taxon>Dothideomycetes</taxon>
        <taxon>Pleosporomycetidae</taxon>
        <taxon>Pleosporales</taxon>
        <taxon>Sporormiaceae</taxon>
        <taxon>Sporormia</taxon>
    </lineage>
</organism>
<proteinExistence type="predicted"/>
<dbReference type="AlphaFoldDB" id="A0A6A6V8T2"/>
<dbReference type="EMBL" id="MU006578">
    <property type="protein sequence ID" value="KAF2746306.1"/>
    <property type="molecule type" value="Genomic_DNA"/>
</dbReference>
<reference evidence="1" key="1">
    <citation type="journal article" date="2020" name="Stud. Mycol.">
        <title>101 Dothideomycetes genomes: a test case for predicting lifestyles and emergence of pathogens.</title>
        <authorList>
            <person name="Haridas S."/>
            <person name="Albert R."/>
            <person name="Binder M."/>
            <person name="Bloem J."/>
            <person name="Labutti K."/>
            <person name="Salamov A."/>
            <person name="Andreopoulos B."/>
            <person name="Baker S."/>
            <person name="Barry K."/>
            <person name="Bills G."/>
            <person name="Bluhm B."/>
            <person name="Cannon C."/>
            <person name="Castanera R."/>
            <person name="Culley D."/>
            <person name="Daum C."/>
            <person name="Ezra D."/>
            <person name="Gonzalez J."/>
            <person name="Henrissat B."/>
            <person name="Kuo A."/>
            <person name="Liang C."/>
            <person name="Lipzen A."/>
            <person name="Lutzoni F."/>
            <person name="Magnuson J."/>
            <person name="Mondo S."/>
            <person name="Nolan M."/>
            <person name="Ohm R."/>
            <person name="Pangilinan J."/>
            <person name="Park H.-J."/>
            <person name="Ramirez L."/>
            <person name="Alfaro M."/>
            <person name="Sun H."/>
            <person name="Tritt A."/>
            <person name="Yoshinaga Y."/>
            <person name="Zwiers L.-H."/>
            <person name="Turgeon B."/>
            <person name="Goodwin S."/>
            <person name="Spatafora J."/>
            <person name="Crous P."/>
            <person name="Grigoriev I."/>
        </authorList>
    </citation>
    <scope>NUCLEOTIDE SEQUENCE</scope>
    <source>
        <strain evidence="1">CBS 119925</strain>
    </source>
</reference>
<evidence type="ECO:0000313" key="1">
    <source>
        <dbReference type="EMBL" id="KAF2746306.1"/>
    </source>
</evidence>
<name>A0A6A6V8T2_9PLEO</name>
<accession>A0A6A6V8T2</accession>
<gene>
    <name evidence="1" type="ORF">M011DRAFT_91917</name>
</gene>
<sequence length="66" mass="7470">MRLSARVAMFTARQPRTPFDSRDPAATLFTARHPDSLLPVDASHYSPHTSIPSEMHFLETTMFPIL</sequence>
<dbReference type="Proteomes" id="UP000799440">
    <property type="component" value="Unassembled WGS sequence"/>
</dbReference>